<dbReference type="SUPFAM" id="SSF56349">
    <property type="entry name" value="DNA breaking-rejoining enzymes"/>
    <property type="match status" value="1"/>
</dbReference>
<dbReference type="InterPro" id="IPR011010">
    <property type="entry name" value="DNA_brk_join_enz"/>
</dbReference>
<keyword evidence="9" id="KW-1185">Reference proteome</keyword>
<keyword evidence="3 5" id="KW-0238">DNA-binding</keyword>
<feature type="domain" description="Tyr recombinase" evidence="6">
    <location>
        <begin position="164"/>
        <end position="363"/>
    </location>
</feature>
<reference evidence="8 9" key="1">
    <citation type="submission" date="2024-03" db="EMBL/GenBank/DDBJ databases">
        <title>Bacilli Hybrid Assemblies.</title>
        <authorList>
            <person name="Kovac J."/>
        </authorList>
    </citation>
    <scope>NUCLEOTIDE SEQUENCE [LARGE SCALE GENOMIC DNA]</scope>
    <source>
        <strain evidence="8 9">FSL R7-0666</strain>
    </source>
</reference>
<dbReference type="PROSITE" id="PS51900">
    <property type="entry name" value="CB"/>
    <property type="match status" value="1"/>
</dbReference>
<dbReference type="Pfam" id="PF00589">
    <property type="entry name" value="Phage_integrase"/>
    <property type="match status" value="1"/>
</dbReference>
<evidence type="ECO:0000313" key="9">
    <source>
        <dbReference type="Proteomes" id="UP001418796"/>
    </source>
</evidence>
<evidence type="ECO:0000313" key="8">
    <source>
        <dbReference type="EMBL" id="MEN0642284.1"/>
    </source>
</evidence>
<feature type="domain" description="Core-binding (CB)" evidence="7">
    <location>
        <begin position="61"/>
        <end position="143"/>
    </location>
</feature>
<evidence type="ECO:0000256" key="1">
    <source>
        <dbReference type="ARBA" id="ARBA00008857"/>
    </source>
</evidence>
<comment type="similarity">
    <text evidence="1">Belongs to the 'phage' integrase family.</text>
</comment>
<evidence type="ECO:0000256" key="3">
    <source>
        <dbReference type="ARBA" id="ARBA00023125"/>
    </source>
</evidence>
<dbReference type="InterPro" id="IPR044068">
    <property type="entry name" value="CB"/>
</dbReference>
<dbReference type="PANTHER" id="PTHR30349:SF64">
    <property type="entry name" value="PROPHAGE INTEGRASE INTD-RELATED"/>
    <property type="match status" value="1"/>
</dbReference>
<dbReference type="InterPro" id="IPR010998">
    <property type="entry name" value="Integrase_recombinase_N"/>
</dbReference>
<dbReference type="Pfam" id="PF14659">
    <property type="entry name" value="Phage_int_SAM_3"/>
    <property type="match status" value="1"/>
</dbReference>
<dbReference type="CDD" id="cd01189">
    <property type="entry name" value="INT_ICEBs1_C_like"/>
    <property type="match status" value="1"/>
</dbReference>
<evidence type="ECO:0000256" key="5">
    <source>
        <dbReference type="PROSITE-ProRule" id="PRU01248"/>
    </source>
</evidence>
<dbReference type="InterPro" id="IPR050090">
    <property type="entry name" value="Tyrosine_recombinase_XerCD"/>
</dbReference>
<accession>A0ABU9VEF4</accession>
<sequence>MPIKKNKNGKYQVDISIGTDPITGKRRRLTRTASSKKEAEDVYYQLTQKYNRGQTLLIRDLNFETICELYLEDCKLHGKPNYHQNQLYLIRKHMANHFRNCNFKKVTVNDIKDYQRLLMDSGLSNKSVNNIMISLKRVFDKALEEHVIDINPCNAVKNLSIDNEQMKFWTPDQFKEFISLIDEENEFLFKTYYTVAYFTGMRCGELLAINWKDIDEFRQEINVYKSLAYFNKEIYITKPKTKNSVRRISINSKLLELLLTWKETQESIFNKLKLDYNDDVHVFQYREHPPTKDIFSRRIRTICTRGEIFPIRQHDLRHSHVALLIHQGEDYATIKERLGHASIKTTIDVYGHLFPNKQKETADKLNDFF</sequence>
<keyword evidence="4" id="KW-0233">DNA recombination</keyword>
<name>A0ABU9VEF4_9BACI</name>
<dbReference type="PANTHER" id="PTHR30349">
    <property type="entry name" value="PHAGE INTEGRASE-RELATED"/>
    <property type="match status" value="1"/>
</dbReference>
<evidence type="ECO:0000259" key="7">
    <source>
        <dbReference type="PROSITE" id="PS51900"/>
    </source>
</evidence>
<gene>
    <name evidence="8" type="ORF">MKY91_03795</name>
</gene>
<dbReference type="InterPro" id="IPR002104">
    <property type="entry name" value="Integrase_catalytic"/>
</dbReference>
<dbReference type="RefSeq" id="WP_343129417.1">
    <property type="nucleotide sequence ID" value="NZ_JBCITK010000001.1"/>
</dbReference>
<evidence type="ECO:0000256" key="4">
    <source>
        <dbReference type="ARBA" id="ARBA00023172"/>
    </source>
</evidence>
<proteinExistence type="inferred from homology"/>
<dbReference type="Proteomes" id="UP001418796">
    <property type="component" value="Unassembled WGS sequence"/>
</dbReference>
<dbReference type="EMBL" id="JBCITK010000001">
    <property type="protein sequence ID" value="MEN0642284.1"/>
    <property type="molecule type" value="Genomic_DNA"/>
</dbReference>
<keyword evidence="2" id="KW-0229">DNA integration</keyword>
<dbReference type="Gene3D" id="1.10.443.10">
    <property type="entry name" value="Intergrase catalytic core"/>
    <property type="match status" value="1"/>
</dbReference>
<dbReference type="Gene3D" id="1.10.150.130">
    <property type="match status" value="1"/>
</dbReference>
<dbReference type="InterPro" id="IPR004107">
    <property type="entry name" value="Integrase_SAM-like_N"/>
</dbReference>
<dbReference type="InterPro" id="IPR013762">
    <property type="entry name" value="Integrase-like_cat_sf"/>
</dbReference>
<evidence type="ECO:0000259" key="6">
    <source>
        <dbReference type="PROSITE" id="PS51898"/>
    </source>
</evidence>
<organism evidence="8 9">
    <name type="scientific">Alkalicoccobacillus gibsonii</name>
    <dbReference type="NCBI Taxonomy" id="79881"/>
    <lineage>
        <taxon>Bacteria</taxon>
        <taxon>Bacillati</taxon>
        <taxon>Bacillota</taxon>
        <taxon>Bacilli</taxon>
        <taxon>Bacillales</taxon>
        <taxon>Bacillaceae</taxon>
        <taxon>Alkalicoccobacillus</taxon>
    </lineage>
</organism>
<evidence type="ECO:0000256" key="2">
    <source>
        <dbReference type="ARBA" id="ARBA00022908"/>
    </source>
</evidence>
<dbReference type="PROSITE" id="PS51898">
    <property type="entry name" value="TYR_RECOMBINASE"/>
    <property type="match status" value="1"/>
</dbReference>
<protein>
    <submittedName>
        <fullName evidence="8">Site-specific integrase</fullName>
    </submittedName>
</protein>
<comment type="caution">
    <text evidence="8">The sequence shown here is derived from an EMBL/GenBank/DDBJ whole genome shotgun (WGS) entry which is preliminary data.</text>
</comment>